<keyword evidence="3" id="KW-0238">DNA-binding</keyword>
<sequence length="771" mass="85671">MNLAQTVAQHYNCQLQKWLKAEHTSARTNAPPTSVIEKPASEEGGERRFTCSPSASDSPVEAPKPTTPPRKESPLKVAEGASRSYSMEDLLRSDSSNGPEVVRWEKQKSPVSTTTTTTPEASKGPEGKKRPHEEFLAELSRTATDALTRALSKRPKLVESGLGQELEGLIREAIETSIDRCSSFRAESDEQRSQPDESHRVPDLPDVEKAEPLPQHNSSLSFPSYVPLPTEIMGAMGGHIHEVFGQSFSAYYKAACRVLQTQERLIPHPPSMLFGSSKLPELNTSPRLEGSRLEPYVEFQKMSPNHIAGTDQPNHQTEALALVVNRNRGSALSPSFDQPHESLQSYENPLVSCGPRRKRTKVTDTRLVPPKMPPQLPMASMESGSPFVMPETPRSKTGEVLPRIPPPQPPPPHVPLNFDPALVSDILKSLSMSNGYHHPPCSTFDTRGPLLMPPGRLPSIDLLGNLPPPPHPHHPPAFCYDLPTASPVVDSTPIRRNRSIGGKRVTNASTLTYGCDARSFLSSSSASDDGNTGLHSGSLGNTVATTSTLTPIHLRKAKLMFFFTRYPNSSLLKVFFSDVKFNKNNTAQLVKWFSNFREFYYIQMEKYARVAISEGIRSPNDITVTANSELYRTLALHYNRNQQIEVSSGFEIQKTALTFSPHSYWLIFSIFFGHCRSQNTSALWLRLQCESSSWLSQPGRTRNSRGRSPFTRLSPGWTSLFQSTSKIQIGWRSLLTVEMTGHVTRLRLDLARIDVNPDSTHCHRDLPNQCT</sequence>
<dbReference type="Gene3D" id="1.10.10.500">
    <property type="entry name" value="Homeo-prospero domain"/>
    <property type="match status" value="1"/>
</dbReference>
<dbReference type="SUPFAM" id="SSF46689">
    <property type="entry name" value="Homeodomain-like"/>
    <property type="match status" value="1"/>
</dbReference>
<feature type="region of interest" description="Disordered" evidence="7">
    <location>
        <begin position="182"/>
        <end position="222"/>
    </location>
</feature>
<keyword evidence="4" id="KW-0371">Homeobox</keyword>
<evidence type="ECO:0000256" key="2">
    <source>
        <dbReference type="ARBA" id="ARBA00023015"/>
    </source>
</evidence>
<proteinExistence type="predicted"/>
<dbReference type="InterPro" id="IPR023082">
    <property type="entry name" value="Homeo_prospero_dom"/>
</dbReference>
<reference evidence="9 10" key="1">
    <citation type="submission" date="2019-11" db="UniProtKB">
        <authorList>
            <consortium name="WormBaseParasite"/>
        </authorList>
    </citation>
    <scope>IDENTIFICATION</scope>
</reference>
<dbReference type="PANTHER" id="PTHR12198:SF0">
    <property type="entry name" value="HOMEOBOX PROTEIN PROSPERO"/>
    <property type="match status" value="1"/>
</dbReference>
<organism evidence="9">
    <name type="scientific">Mesocestoides corti</name>
    <name type="common">Flatworm</name>
    <dbReference type="NCBI Taxonomy" id="53468"/>
    <lineage>
        <taxon>Eukaryota</taxon>
        <taxon>Metazoa</taxon>
        <taxon>Spiralia</taxon>
        <taxon>Lophotrochozoa</taxon>
        <taxon>Platyhelminthes</taxon>
        <taxon>Cestoda</taxon>
        <taxon>Eucestoda</taxon>
        <taxon>Cyclophyllidea</taxon>
        <taxon>Mesocestoididae</taxon>
        <taxon>Mesocestoides</taxon>
    </lineage>
</organism>
<evidence type="ECO:0000313" key="9">
    <source>
        <dbReference type="WBParaSite" id="MCU_007431-RC"/>
    </source>
</evidence>
<dbReference type="AlphaFoldDB" id="A0A5K3FHI7"/>
<dbReference type="GO" id="GO:0005634">
    <property type="term" value="C:nucleus"/>
    <property type="evidence" value="ECO:0007669"/>
    <property type="project" value="UniProtKB-SubCell"/>
</dbReference>
<evidence type="ECO:0000256" key="5">
    <source>
        <dbReference type="ARBA" id="ARBA00023163"/>
    </source>
</evidence>
<keyword evidence="2" id="KW-0805">Transcription regulation</keyword>
<protein>
    <submittedName>
        <fullName evidence="9 10">Prospero domain-containing protein</fullName>
    </submittedName>
</protein>
<feature type="region of interest" description="Disordered" evidence="7">
    <location>
        <begin position="24"/>
        <end position="132"/>
    </location>
</feature>
<feature type="compositionally biased region" description="Polar residues" evidence="7">
    <location>
        <begin position="335"/>
        <end position="347"/>
    </location>
</feature>
<dbReference type="Pfam" id="PF05044">
    <property type="entry name" value="HPD"/>
    <property type="match status" value="1"/>
</dbReference>
<dbReference type="InterPro" id="IPR039350">
    <property type="entry name" value="Prospero_homeodomain"/>
</dbReference>
<accession>A0A5K3FHI7</accession>
<evidence type="ECO:0000313" key="10">
    <source>
        <dbReference type="WBParaSite" id="MCU_007431-RD"/>
    </source>
</evidence>
<evidence type="ECO:0000259" key="8">
    <source>
        <dbReference type="PROSITE" id="PS51818"/>
    </source>
</evidence>
<dbReference type="GO" id="GO:0048468">
    <property type="term" value="P:cell development"/>
    <property type="evidence" value="ECO:0007669"/>
    <property type="project" value="UniProtKB-ARBA"/>
</dbReference>
<comment type="subcellular location">
    <subcellularLocation>
        <location evidence="1">Nucleus</location>
    </subcellularLocation>
</comment>
<dbReference type="WBParaSite" id="MCU_007431-RC">
    <property type="protein sequence ID" value="MCU_007431-RC"/>
    <property type="gene ID" value="MCU_007431"/>
</dbReference>
<evidence type="ECO:0000256" key="6">
    <source>
        <dbReference type="ARBA" id="ARBA00023242"/>
    </source>
</evidence>
<evidence type="ECO:0000256" key="4">
    <source>
        <dbReference type="ARBA" id="ARBA00023155"/>
    </source>
</evidence>
<feature type="domain" description="Prospero" evidence="8">
    <location>
        <begin position="546"/>
        <end position="771"/>
    </location>
</feature>
<keyword evidence="5" id="KW-0804">Transcription</keyword>
<name>A0A5K3FHI7_MESCO</name>
<evidence type="ECO:0000256" key="1">
    <source>
        <dbReference type="ARBA" id="ARBA00004123"/>
    </source>
</evidence>
<dbReference type="WBParaSite" id="MCU_007431-RD">
    <property type="protein sequence ID" value="MCU_007431-RD"/>
    <property type="gene ID" value="MCU_007431"/>
</dbReference>
<dbReference type="PROSITE" id="PS51818">
    <property type="entry name" value="HOMEO_PROSPERO"/>
    <property type="match status" value="1"/>
</dbReference>
<feature type="compositionally biased region" description="Basic and acidic residues" evidence="7">
    <location>
        <begin position="186"/>
        <end position="211"/>
    </location>
</feature>
<feature type="compositionally biased region" description="Basic and acidic residues" evidence="7">
    <location>
        <begin position="123"/>
        <end position="132"/>
    </location>
</feature>
<dbReference type="GO" id="GO:0000981">
    <property type="term" value="F:DNA-binding transcription factor activity, RNA polymerase II-specific"/>
    <property type="evidence" value="ECO:0007669"/>
    <property type="project" value="TreeGrafter"/>
</dbReference>
<dbReference type="InterPro" id="IPR009057">
    <property type="entry name" value="Homeodomain-like_sf"/>
</dbReference>
<dbReference type="GO" id="GO:0000978">
    <property type="term" value="F:RNA polymerase II cis-regulatory region sequence-specific DNA binding"/>
    <property type="evidence" value="ECO:0007669"/>
    <property type="project" value="TreeGrafter"/>
</dbReference>
<feature type="compositionally biased region" description="Basic and acidic residues" evidence="7">
    <location>
        <begin position="39"/>
        <end position="49"/>
    </location>
</feature>
<keyword evidence="6" id="KW-0539">Nucleus</keyword>
<dbReference type="InterPro" id="IPR037131">
    <property type="entry name" value="Homeo_prospero_dom_sf"/>
</dbReference>
<evidence type="ECO:0000256" key="3">
    <source>
        <dbReference type="ARBA" id="ARBA00023125"/>
    </source>
</evidence>
<dbReference type="GO" id="GO:0007399">
    <property type="term" value="P:nervous system development"/>
    <property type="evidence" value="ECO:0007669"/>
    <property type="project" value="UniProtKB-ARBA"/>
</dbReference>
<dbReference type="PANTHER" id="PTHR12198">
    <property type="entry name" value="HOMEOBOX PROTEIN PROSPERO/PROX-1/CEH-26"/>
    <property type="match status" value="1"/>
</dbReference>
<evidence type="ECO:0000256" key="7">
    <source>
        <dbReference type="SAM" id="MobiDB-lite"/>
    </source>
</evidence>
<feature type="region of interest" description="Disordered" evidence="7">
    <location>
        <begin position="335"/>
        <end position="399"/>
    </location>
</feature>